<gene>
    <name evidence="1" type="ORF">C3E80_21670</name>
</gene>
<dbReference type="AlphaFoldDB" id="A0A423XPV7"/>
<dbReference type="Proteomes" id="UP000285793">
    <property type="component" value="Unassembled WGS sequence"/>
</dbReference>
<feature type="non-terminal residue" evidence="1">
    <location>
        <position position="97"/>
    </location>
</feature>
<comment type="caution">
    <text evidence="1">The sequence shown here is derived from an EMBL/GenBank/DDBJ whole genome shotgun (WGS) entry which is preliminary data.</text>
</comment>
<evidence type="ECO:0000313" key="2">
    <source>
        <dbReference type="Proteomes" id="UP000285793"/>
    </source>
</evidence>
<name>A0A423XPV7_9ENTR</name>
<sequence>TVPDVSATPTLIETVVQLGTAGNSAALQAAFASLGNAQTPTLAAREEAIRNAFYAAAGEVRPVPALSKALGDGLYAAYQASAEQVSALSQLYNATEE</sequence>
<organism evidence="1 2">
    <name type="scientific">Cronobacter malonaticus</name>
    <dbReference type="NCBI Taxonomy" id="413503"/>
    <lineage>
        <taxon>Bacteria</taxon>
        <taxon>Pseudomonadati</taxon>
        <taxon>Pseudomonadota</taxon>
        <taxon>Gammaproteobacteria</taxon>
        <taxon>Enterobacterales</taxon>
        <taxon>Enterobacteriaceae</taxon>
        <taxon>Cronobacter</taxon>
    </lineage>
</organism>
<protein>
    <submittedName>
        <fullName evidence="1">Autotransporter domain-containing esterase</fullName>
    </submittedName>
</protein>
<dbReference type="EMBL" id="PQJL01000147">
    <property type="protein sequence ID" value="ROW52924.1"/>
    <property type="molecule type" value="Genomic_DNA"/>
</dbReference>
<reference evidence="1 2" key="1">
    <citation type="journal article" date="2018" name="Front. Microbiol.">
        <title>An Investigation of an Acute Gastroenteritis Outbreak: Cronobacter sakazakii, a Potential Cause of Food-Borne Illness.</title>
        <authorList>
            <person name="Yong W."/>
            <person name="Guo B."/>
            <person name="Shi X."/>
            <person name="Cheng T."/>
            <person name="Chen M."/>
            <person name="Jiang X."/>
            <person name="Ye Y."/>
            <person name="Wang J."/>
            <person name="Xie G."/>
            <person name="Ding J."/>
        </authorList>
    </citation>
    <scope>NUCLEOTIDE SEQUENCE [LARGE SCALE GENOMIC DNA]</scope>
    <source>
        <strain evidence="1 2">S1</strain>
    </source>
</reference>
<evidence type="ECO:0000313" key="1">
    <source>
        <dbReference type="EMBL" id="ROW52924.1"/>
    </source>
</evidence>
<accession>A0A423XPV7</accession>
<feature type="non-terminal residue" evidence="1">
    <location>
        <position position="1"/>
    </location>
</feature>
<proteinExistence type="predicted"/>